<dbReference type="GO" id="GO:0016887">
    <property type="term" value="F:ATP hydrolysis activity"/>
    <property type="evidence" value="ECO:0007669"/>
    <property type="project" value="InterPro"/>
</dbReference>
<dbReference type="Proteomes" id="UP000321595">
    <property type="component" value="Chromosome"/>
</dbReference>
<dbReference type="PROSITE" id="PS00211">
    <property type="entry name" value="ABC_TRANSPORTER_1"/>
    <property type="match status" value="1"/>
</dbReference>
<dbReference type="Gene3D" id="3.40.50.300">
    <property type="entry name" value="P-loop containing nucleotide triphosphate hydrolases"/>
    <property type="match status" value="1"/>
</dbReference>
<evidence type="ECO:0000256" key="2">
    <source>
        <dbReference type="ARBA" id="ARBA00022741"/>
    </source>
</evidence>
<sequence length="239" mass="26222">MKHWMATIRGQLGRLNLDVTLESKGGVLALIGPNGSGKTTVLRAIAGAISGLDAEIEVGGEVLESHRKGIWMEPEQRQLGYVPQGYGLFENLNVLENVAFGLGLAPRKMNRKDSHERARKLLAEMGIAELEGRQVKRLSGGEKQRVALARALIIEPRLLLLDEPLAALDVETRKTTREFLKSRLSAQERPVLMVTHDSRDIDPEAHVVVLDKGRVVQNGTLEELGAAPCNGFVRAFLDP</sequence>
<gene>
    <name evidence="5" type="ORF">FRD01_05555</name>
</gene>
<dbReference type="KEGG" id="bbae:FRD01_05555"/>
<feature type="domain" description="ABC transporter" evidence="4">
    <location>
        <begin position="1"/>
        <end position="237"/>
    </location>
</feature>
<name>A0A5B8XND9_9DELT</name>
<organism evidence="5 6">
    <name type="scientific">Microvenator marinus</name>
    <dbReference type="NCBI Taxonomy" id="2600177"/>
    <lineage>
        <taxon>Bacteria</taxon>
        <taxon>Deltaproteobacteria</taxon>
        <taxon>Bradymonadales</taxon>
        <taxon>Microvenatoraceae</taxon>
        <taxon>Microvenator</taxon>
    </lineage>
</organism>
<evidence type="ECO:0000256" key="1">
    <source>
        <dbReference type="ARBA" id="ARBA00022448"/>
    </source>
</evidence>
<evidence type="ECO:0000313" key="5">
    <source>
        <dbReference type="EMBL" id="QED26721.1"/>
    </source>
</evidence>
<proteinExistence type="predicted"/>
<dbReference type="InterPro" id="IPR050093">
    <property type="entry name" value="ABC_SmlMolc_Importer"/>
</dbReference>
<dbReference type="Pfam" id="PF00005">
    <property type="entry name" value="ABC_tran"/>
    <property type="match status" value="1"/>
</dbReference>
<dbReference type="PROSITE" id="PS50893">
    <property type="entry name" value="ABC_TRANSPORTER_2"/>
    <property type="match status" value="1"/>
</dbReference>
<dbReference type="RefSeq" id="WP_146958401.1">
    <property type="nucleotide sequence ID" value="NZ_CP042467.1"/>
</dbReference>
<dbReference type="InterPro" id="IPR003593">
    <property type="entry name" value="AAA+_ATPase"/>
</dbReference>
<dbReference type="PANTHER" id="PTHR42781">
    <property type="entry name" value="SPERMIDINE/PUTRESCINE IMPORT ATP-BINDING PROTEIN POTA"/>
    <property type="match status" value="1"/>
</dbReference>
<dbReference type="EMBL" id="CP042467">
    <property type="protein sequence ID" value="QED26721.1"/>
    <property type="molecule type" value="Genomic_DNA"/>
</dbReference>
<accession>A0A5B8XND9</accession>
<protein>
    <submittedName>
        <fullName evidence="5">ABC transporter ATP-binding protein</fullName>
    </submittedName>
</protein>
<keyword evidence="6" id="KW-1185">Reference proteome</keyword>
<keyword evidence="3 5" id="KW-0067">ATP-binding</keyword>
<keyword evidence="2" id="KW-0547">Nucleotide-binding</keyword>
<evidence type="ECO:0000259" key="4">
    <source>
        <dbReference type="PROSITE" id="PS50893"/>
    </source>
</evidence>
<dbReference type="OrthoDB" id="9809450at2"/>
<keyword evidence="1" id="KW-0813">Transport</keyword>
<reference evidence="5 6" key="1">
    <citation type="submission" date="2019-08" db="EMBL/GenBank/DDBJ databases">
        <authorList>
            <person name="Liang Q."/>
        </authorList>
    </citation>
    <scope>NUCLEOTIDE SEQUENCE [LARGE SCALE GENOMIC DNA]</scope>
    <source>
        <strain evidence="5 6">V1718</strain>
    </source>
</reference>
<dbReference type="GO" id="GO:0005524">
    <property type="term" value="F:ATP binding"/>
    <property type="evidence" value="ECO:0007669"/>
    <property type="project" value="UniProtKB-KW"/>
</dbReference>
<evidence type="ECO:0000256" key="3">
    <source>
        <dbReference type="ARBA" id="ARBA00022840"/>
    </source>
</evidence>
<dbReference type="InterPro" id="IPR017871">
    <property type="entry name" value="ABC_transporter-like_CS"/>
</dbReference>
<dbReference type="AlphaFoldDB" id="A0A5B8XND9"/>
<dbReference type="SMART" id="SM00382">
    <property type="entry name" value="AAA"/>
    <property type="match status" value="1"/>
</dbReference>
<dbReference type="PANTHER" id="PTHR42781:SF4">
    <property type="entry name" value="SPERMIDINE_PUTRESCINE IMPORT ATP-BINDING PROTEIN POTA"/>
    <property type="match status" value="1"/>
</dbReference>
<dbReference type="SUPFAM" id="SSF52540">
    <property type="entry name" value="P-loop containing nucleoside triphosphate hydrolases"/>
    <property type="match status" value="1"/>
</dbReference>
<dbReference type="InterPro" id="IPR003439">
    <property type="entry name" value="ABC_transporter-like_ATP-bd"/>
</dbReference>
<dbReference type="InterPro" id="IPR027417">
    <property type="entry name" value="P-loop_NTPase"/>
</dbReference>
<evidence type="ECO:0000313" key="6">
    <source>
        <dbReference type="Proteomes" id="UP000321595"/>
    </source>
</evidence>